<gene>
    <name evidence="9" type="ORF">EDB81DRAFT_771772</name>
</gene>
<feature type="transmembrane region" description="Helical" evidence="7">
    <location>
        <begin position="148"/>
        <end position="170"/>
    </location>
</feature>
<keyword evidence="3 7" id="KW-1133">Transmembrane helix</keyword>
<proteinExistence type="inferred from homology"/>
<evidence type="ECO:0000256" key="4">
    <source>
        <dbReference type="ARBA" id="ARBA00023136"/>
    </source>
</evidence>
<dbReference type="AlphaFoldDB" id="A0A9P9FTP8"/>
<name>A0A9P9FTP8_9HYPO</name>
<feature type="transmembrane region" description="Helical" evidence="7">
    <location>
        <begin position="104"/>
        <end position="128"/>
    </location>
</feature>
<evidence type="ECO:0000256" key="6">
    <source>
        <dbReference type="SAM" id="MobiDB-lite"/>
    </source>
</evidence>
<keyword evidence="4 7" id="KW-0472">Membrane</keyword>
<evidence type="ECO:0000256" key="7">
    <source>
        <dbReference type="SAM" id="Phobius"/>
    </source>
</evidence>
<keyword evidence="10" id="KW-1185">Reference proteome</keyword>
<protein>
    <recommendedName>
        <fullName evidence="8">Rhodopsin domain-containing protein</fullName>
    </recommendedName>
</protein>
<sequence>MSAHLARRELSLFYSPHPTESYPSPYFEPSSSQPMATLLLWRRDTIVGASPPPPGVTPDFENPPNKAYAIIIPNIVLAIISTVSVFMRLYTAWFITHQRGMTDYLLAISWIFALIFSITLFFTTQYGFGRHLWDIPFSVFNVNCLKIGAINGVFYGMSIMLTKLSILAFYLRFILPGKLRAVISSVMVLTIVYSIISSFEWVYACQPLEKYWDLTITDGVCIDWVKLSVFNAVMNSVTDAVILLLPFFILHGLVLPMPQKIGVMIVMMTGGFILIISLIKAKTTVDLLQSTDITWEIIPTAILGSFEVHIAIVCACMPFAKPFLRRYFPRVFGSSSSSCNARPLQTIYSTANSHPLPSREGDEASLSSHEGVA</sequence>
<accession>A0A9P9FTP8</accession>
<feature type="transmembrane region" description="Helical" evidence="7">
    <location>
        <begin position="67"/>
        <end position="92"/>
    </location>
</feature>
<evidence type="ECO:0000256" key="3">
    <source>
        <dbReference type="ARBA" id="ARBA00022989"/>
    </source>
</evidence>
<comment type="similarity">
    <text evidence="5">Belongs to the SAT4 family.</text>
</comment>
<dbReference type="PANTHER" id="PTHR33048">
    <property type="entry name" value="PTH11-LIKE INTEGRAL MEMBRANE PROTEIN (AFU_ORTHOLOGUE AFUA_5G11245)"/>
    <property type="match status" value="1"/>
</dbReference>
<dbReference type="Proteomes" id="UP000738349">
    <property type="component" value="Unassembled WGS sequence"/>
</dbReference>
<keyword evidence="2 7" id="KW-0812">Transmembrane</keyword>
<feature type="transmembrane region" description="Helical" evidence="7">
    <location>
        <begin position="301"/>
        <end position="320"/>
    </location>
</feature>
<evidence type="ECO:0000259" key="8">
    <source>
        <dbReference type="Pfam" id="PF20684"/>
    </source>
</evidence>
<feature type="transmembrane region" description="Helical" evidence="7">
    <location>
        <begin position="261"/>
        <end position="281"/>
    </location>
</feature>
<dbReference type="InterPro" id="IPR052337">
    <property type="entry name" value="SAT4-like"/>
</dbReference>
<feature type="transmembrane region" description="Helical" evidence="7">
    <location>
        <begin position="182"/>
        <end position="204"/>
    </location>
</feature>
<dbReference type="PANTHER" id="PTHR33048:SF47">
    <property type="entry name" value="INTEGRAL MEMBRANE PROTEIN-RELATED"/>
    <property type="match status" value="1"/>
</dbReference>
<evidence type="ECO:0000256" key="5">
    <source>
        <dbReference type="ARBA" id="ARBA00038359"/>
    </source>
</evidence>
<evidence type="ECO:0000313" key="10">
    <source>
        <dbReference type="Proteomes" id="UP000738349"/>
    </source>
</evidence>
<evidence type="ECO:0000256" key="1">
    <source>
        <dbReference type="ARBA" id="ARBA00004141"/>
    </source>
</evidence>
<reference evidence="9" key="1">
    <citation type="journal article" date="2021" name="Nat. Commun.">
        <title>Genetic determinants of endophytism in the Arabidopsis root mycobiome.</title>
        <authorList>
            <person name="Mesny F."/>
            <person name="Miyauchi S."/>
            <person name="Thiergart T."/>
            <person name="Pickel B."/>
            <person name="Atanasova L."/>
            <person name="Karlsson M."/>
            <person name="Huettel B."/>
            <person name="Barry K.W."/>
            <person name="Haridas S."/>
            <person name="Chen C."/>
            <person name="Bauer D."/>
            <person name="Andreopoulos W."/>
            <person name="Pangilinan J."/>
            <person name="LaButti K."/>
            <person name="Riley R."/>
            <person name="Lipzen A."/>
            <person name="Clum A."/>
            <person name="Drula E."/>
            <person name="Henrissat B."/>
            <person name="Kohler A."/>
            <person name="Grigoriev I.V."/>
            <person name="Martin F.M."/>
            <person name="Hacquard S."/>
        </authorList>
    </citation>
    <scope>NUCLEOTIDE SEQUENCE</scope>
    <source>
        <strain evidence="9">MPI-CAGE-AT-0147</strain>
    </source>
</reference>
<dbReference type="EMBL" id="JAGMUV010000001">
    <property type="protein sequence ID" value="KAH7176032.1"/>
    <property type="molecule type" value="Genomic_DNA"/>
</dbReference>
<evidence type="ECO:0000256" key="2">
    <source>
        <dbReference type="ARBA" id="ARBA00022692"/>
    </source>
</evidence>
<comment type="subcellular location">
    <subcellularLocation>
        <location evidence="1">Membrane</location>
        <topology evidence="1">Multi-pass membrane protein</topology>
    </subcellularLocation>
</comment>
<evidence type="ECO:0000313" key="9">
    <source>
        <dbReference type="EMBL" id="KAH7176032.1"/>
    </source>
</evidence>
<dbReference type="GO" id="GO:0016020">
    <property type="term" value="C:membrane"/>
    <property type="evidence" value="ECO:0007669"/>
    <property type="project" value="UniProtKB-SubCell"/>
</dbReference>
<comment type="caution">
    <text evidence="9">The sequence shown here is derived from an EMBL/GenBank/DDBJ whole genome shotgun (WGS) entry which is preliminary data.</text>
</comment>
<feature type="domain" description="Rhodopsin" evidence="8">
    <location>
        <begin position="87"/>
        <end position="326"/>
    </location>
</feature>
<organism evidence="9 10">
    <name type="scientific">Dactylonectria macrodidyma</name>
    <dbReference type="NCBI Taxonomy" id="307937"/>
    <lineage>
        <taxon>Eukaryota</taxon>
        <taxon>Fungi</taxon>
        <taxon>Dikarya</taxon>
        <taxon>Ascomycota</taxon>
        <taxon>Pezizomycotina</taxon>
        <taxon>Sordariomycetes</taxon>
        <taxon>Hypocreomycetidae</taxon>
        <taxon>Hypocreales</taxon>
        <taxon>Nectriaceae</taxon>
        <taxon>Dactylonectria</taxon>
    </lineage>
</organism>
<dbReference type="Pfam" id="PF20684">
    <property type="entry name" value="Fung_rhodopsin"/>
    <property type="match status" value="1"/>
</dbReference>
<dbReference type="OrthoDB" id="444631at2759"/>
<dbReference type="InterPro" id="IPR049326">
    <property type="entry name" value="Rhodopsin_dom_fungi"/>
</dbReference>
<feature type="transmembrane region" description="Helical" evidence="7">
    <location>
        <begin position="233"/>
        <end position="254"/>
    </location>
</feature>
<feature type="region of interest" description="Disordered" evidence="6">
    <location>
        <begin position="350"/>
        <end position="373"/>
    </location>
</feature>